<evidence type="ECO:0000256" key="6">
    <source>
        <dbReference type="ARBA" id="ARBA00023295"/>
    </source>
</evidence>
<dbReference type="SUPFAM" id="SSF53955">
    <property type="entry name" value="Lysozyme-like"/>
    <property type="match status" value="1"/>
</dbReference>
<comment type="catalytic activity">
    <reaction evidence="1 7">
        <text>Hydrolysis of (1-&gt;4)-beta-linkages between N-acetylmuramic acid and N-acetyl-D-glucosamine residues in a peptidoglycan and between N-acetyl-D-glucosamine residues in chitodextrins.</text>
        <dbReference type="EC" id="3.2.1.17"/>
    </reaction>
</comment>
<evidence type="ECO:0000256" key="2">
    <source>
        <dbReference type="ARBA" id="ARBA00022529"/>
    </source>
</evidence>
<dbReference type="AlphaFoldDB" id="A0A6C2CEI5"/>
<dbReference type="InterPro" id="IPR023346">
    <property type="entry name" value="Lysozyme-like_dom_sf"/>
</dbReference>
<comment type="similarity">
    <text evidence="7">Belongs to the glycosyl hydrolase 24 family.</text>
</comment>
<reference evidence="9 10" key="1">
    <citation type="submission" date="2019-01" db="EMBL/GenBank/DDBJ databases">
        <title>Zoogloea oleivorans genome sequencing and assembly.</title>
        <authorList>
            <person name="Tancsics A."/>
            <person name="Farkas M."/>
            <person name="Kriszt B."/>
            <person name="Maroti G."/>
            <person name="Horvath B."/>
        </authorList>
    </citation>
    <scope>NUCLEOTIDE SEQUENCE [LARGE SCALE GENOMIC DNA]</scope>
    <source>
        <strain evidence="9 10">Buc</strain>
    </source>
</reference>
<evidence type="ECO:0000256" key="7">
    <source>
        <dbReference type="RuleBase" id="RU003788"/>
    </source>
</evidence>
<dbReference type="CDD" id="cd00737">
    <property type="entry name" value="lyz_endolysin_autolysin"/>
    <property type="match status" value="1"/>
</dbReference>
<dbReference type="Gene3D" id="1.10.530.40">
    <property type="match status" value="1"/>
</dbReference>
<feature type="compositionally biased region" description="Gly residues" evidence="8">
    <location>
        <begin position="251"/>
        <end position="260"/>
    </location>
</feature>
<comment type="caution">
    <text evidence="9">The sequence shown here is derived from an EMBL/GenBank/DDBJ whole genome shotgun (WGS) entry which is preliminary data.</text>
</comment>
<dbReference type="GO" id="GO:0003796">
    <property type="term" value="F:lysozyme activity"/>
    <property type="evidence" value="ECO:0007669"/>
    <property type="project" value="UniProtKB-EC"/>
</dbReference>
<dbReference type="GO" id="GO:0016998">
    <property type="term" value="P:cell wall macromolecule catabolic process"/>
    <property type="evidence" value="ECO:0007669"/>
    <property type="project" value="InterPro"/>
</dbReference>
<dbReference type="HAMAP" id="MF_04110">
    <property type="entry name" value="ENDOLYSIN_T4"/>
    <property type="match status" value="1"/>
</dbReference>
<dbReference type="GO" id="GO:0042742">
    <property type="term" value="P:defense response to bacterium"/>
    <property type="evidence" value="ECO:0007669"/>
    <property type="project" value="UniProtKB-KW"/>
</dbReference>
<evidence type="ECO:0000256" key="8">
    <source>
        <dbReference type="SAM" id="MobiDB-lite"/>
    </source>
</evidence>
<keyword evidence="3 7" id="KW-0081">Bacteriolytic enzyme</keyword>
<evidence type="ECO:0000256" key="5">
    <source>
        <dbReference type="ARBA" id="ARBA00023200"/>
    </source>
</evidence>
<dbReference type="GO" id="GO:0031640">
    <property type="term" value="P:killing of cells of another organism"/>
    <property type="evidence" value="ECO:0007669"/>
    <property type="project" value="UniProtKB-KW"/>
</dbReference>
<sequence length="622" mass="65206">MAGAVEGEHVALGDAKYAYRFAQTDAAPRPQAGDAHGFRRHRQAGQVGPAVQADRVVEVGAAGQSATGCPQGQVPFQRFQRPADEAVEQRGIAGLEAGHRDGAAGWQLGEGAHGVGAARRVGQPAAWIKEQGRAAGIVDAHGAVDFTGVSNGPGEGALQKVLGGVEQGGVGCRVVQVHVGHGAYVQNGQALLHLAQREPPICPGVCCARFLKRLQVGDLEFVGNGFKVQLGAFGDIPQADGRGRQQPADLGQGGREGGQPDGLRNLDGQRVGTSSRGLGGDDQRPRGVEQAVTFQQVGPQFGVHVDQCDVGRALVGDLAGVRADPREKDLERVKGTAIHAGMAKTKGCLGVHGGRSPGGSWAERMACASFACRRCGSPRCNMSAPILEGFDQHSGPQLLLCVTQDIVLHSCSGVLGKAGAGAAGKGLSACRRRPPASILAGQACHIATGIFLFGQGETKMGNMQVGQSGRALFQEWEGLDLNEYLDSGGAPTIGIGHLMTRSERMSGKIIIKGKPVVYRKGLTVQQCWDLLDQDLDPAEAAVNGGVRVALNQNQFDALVSFAFNVGGSAFASSTLLKVLNAGHHDQVPAQLLRWVRDNGKIVKGLVNRRNKEIELWNRPVKV</sequence>
<name>A0A6C2CEI5_9RHOO</name>
<dbReference type="EMBL" id="SDKK01000033">
    <property type="protein sequence ID" value="TYC52381.1"/>
    <property type="molecule type" value="Genomic_DNA"/>
</dbReference>
<accession>A0A6C2CEI5</accession>
<evidence type="ECO:0000256" key="1">
    <source>
        <dbReference type="ARBA" id="ARBA00000632"/>
    </source>
</evidence>
<evidence type="ECO:0000256" key="4">
    <source>
        <dbReference type="ARBA" id="ARBA00022801"/>
    </source>
</evidence>
<dbReference type="InterPro" id="IPR033907">
    <property type="entry name" value="Endolysin_autolysin"/>
</dbReference>
<protein>
    <recommendedName>
        <fullName evidence="7">Lysozyme</fullName>
        <ecNumber evidence="7">3.2.1.17</ecNumber>
    </recommendedName>
</protein>
<evidence type="ECO:0000313" key="9">
    <source>
        <dbReference type="EMBL" id="TYC52381.1"/>
    </source>
</evidence>
<proteinExistence type="inferred from homology"/>
<dbReference type="InterPro" id="IPR034690">
    <property type="entry name" value="Endolysin_T4_type"/>
</dbReference>
<dbReference type="EC" id="3.2.1.17" evidence="7"/>
<keyword evidence="4 7" id="KW-0378">Hydrolase</keyword>
<gene>
    <name evidence="9" type="ORF">ETQ85_22875</name>
</gene>
<dbReference type="GO" id="GO:0009253">
    <property type="term" value="P:peptidoglycan catabolic process"/>
    <property type="evidence" value="ECO:0007669"/>
    <property type="project" value="InterPro"/>
</dbReference>
<keyword evidence="5" id="KW-1035">Host cytoplasm</keyword>
<dbReference type="OrthoDB" id="5327667at2"/>
<keyword evidence="2 7" id="KW-0929">Antimicrobial</keyword>
<dbReference type="InterPro" id="IPR051018">
    <property type="entry name" value="Bacteriophage_GH24"/>
</dbReference>
<feature type="region of interest" description="Disordered" evidence="8">
    <location>
        <begin position="236"/>
        <end position="286"/>
    </location>
</feature>
<dbReference type="InterPro" id="IPR002196">
    <property type="entry name" value="Glyco_hydro_24"/>
</dbReference>
<keyword evidence="6 7" id="KW-0326">Glycosidase</keyword>
<dbReference type="Pfam" id="PF00959">
    <property type="entry name" value="Phage_lysozyme"/>
    <property type="match status" value="1"/>
</dbReference>
<dbReference type="PANTHER" id="PTHR38107:SF3">
    <property type="entry name" value="LYSOZYME RRRD-RELATED"/>
    <property type="match status" value="1"/>
</dbReference>
<dbReference type="Proteomes" id="UP000389128">
    <property type="component" value="Unassembled WGS sequence"/>
</dbReference>
<organism evidence="9 10">
    <name type="scientific">Zoogloea oleivorans</name>
    <dbReference type="NCBI Taxonomy" id="1552750"/>
    <lineage>
        <taxon>Bacteria</taxon>
        <taxon>Pseudomonadati</taxon>
        <taxon>Pseudomonadota</taxon>
        <taxon>Betaproteobacteria</taxon>
        <taxon>Rhodocyclales</taxon>
        <taxon>Zoogloeaceae</taxon>
        <taxon>Zoogloea</taxon>
    </lineage>
</organism>
<keyword evidence="10" id="KW-1185">Reference proteome</keyword>
<evidence type="ECO:0000313" key="10">
    <source>
        <dbReference type="Proteomes" id="UP000389128"/>
    </source>
</evidence>
<dbReference type="InterPro" id="IPR023347">
    <property type="entry name" value="Lysozyme_dom_sf"/>
</dbReference>
<evidence type="ECO:0000256" key="3">
    <source>
        <dbReference type="ARBA" id="ARBA00022638"/>
    </source>
</evidence>
<dbReference type="PANTHER" id="PTHR38107">
    <property type="match status" value="1"/>
</dbReference>